<dbReference type="GO" id="GO:0005524">
    <property type="term" value="F:ATP binding"/>
    <property type="evidence" value="ECO:0007669"/>
    <property type="project" value="InterPro"/>
</dbReference>
<dbReference type="InterPro" id="IPR008266">
    <property type="entry name" value="Tyr_kinase_AS"/>
</dbReference>
<accession>A0A816DZG5</accession>
<dbReference type="AlphaFoldDB" id="A0A816DZG5"/>
<proteinExistence type="predicted"/>
<sequence length="112" mass="13505">MITQLKHENQLYVHLKSLQVENQKSSTNTHDEKQMALYALRQLHLNNVLHNDLRCENFLINYDNNNDKHNRIMLCDFENAVILNEKDMTKKELIAKRRKQIKKIIKLYKMKI</sequence>
<dbReference type="GO" id="GO:0004672">
    <property type="term" value="F:protein kinase activity"/>
    <property type="evidence" value="ECO:0007669"/>
    <property type="project" value="InterPro"/>
</dbReference>
<comment type="caution">
    <text evidence="3">The sequence shown here is derived from an EMBL/GenBank/DDBJ whole genome shotgun (WGS) entry which is preliminary data.</text>
</comment>
<evidence type="ECO:0000313" key="3">
    <source>
        <dbReference type="EMBL" id="CAF1640221.1"/>
    </source>
</evidence>
<dbReference type="EMBL" id="CAJNOH010007320">
    <property type="protein sequence ID" value="CAF1455034.1"/>
    <property type="molecule type" value="Genomic_DNA"/>
</dbReference>
<dbReference type="EMBL" id="CAJNOL010008970">
    <property type="protein sequence ID" value="CAF1640221.1"/>
    <property type="molecule type" value="Genomic_DNA"/>
</dbReference>
<evidence type="ECO:0000259" key="1">
    <source>
        <dbReference type="PROSITE" id="PS50011"/>
    </source>
</evidence>
<dbReference type="Proteomes" id="UP000663854">
    <property type="component" value="Unassembled WGS sequence"/>
</dbReference>
<evidence type="ECO:0000313" key="2">
    <source>
        <dbReference type="EMBL" id="CAF1455034.1"/>
    </source>
</evidence>
<gene>
    <name evidence="3" type="ORF">JXQ802_LOCUS53078</name>
    <name evidence="2" type="ORF">PYM288_LOCUS36707</name>
</gene>
<dbReference type="PROSITE" id="PS00109">
    <property type="entry name" value="PROTEIN_KINASE_TYR"/>
    <property type="match status" value="1"/>
</dbReference>
<organism evidence="3 4">
    <name type="scientific">Rotaria sordida</name>
    <dbReference type="NCBI Taxonomy" id="392033"/>
    <lineage>
        <taxon>Eukaryota</taxon>
        <taxon>Metazoa</taxon>
        <taxon>Spiralia</taxon>
        <taxon>Gnathifera</taxon>
        <taxon>Rotifera</taxon>
        <taxon>Eurotatoria</taxon>
        <taxon>Bdelloidea</taxon>
        <taxon>Philodinida</taxon>
        <taxon>Philodinidae</taxon>
        <taxon>Rotaria</taxon>
    </lineage>
</organism>
<dbReference type="Gene3D" id="1.10.510.10">
    <property type="entry name" value="Transferase(Phosphotransferase) domain 1"/>
    <property type="match status" value="1"/>
</dbReference>
<keyword evidence="4" id="KW-1185">Reference proteome</keyword>
<feature type="domain" description="Protein kinase" evidence="1">
    <location>
        <begin position="1"/>
        <end position="112"/>
    </location>
</feature>
<dbReference type="InterPro" id="IPR000719">
    <property type="entry name" value="Prot_kinase_dom"/>
</dbReference>
<dbReference type="PROSITE" id="PS50011">
    <property type="entry name" value="PROTEIN_KINASE_DOM"/>
    <property type="match status" value="1"/>
</dbReference>
<evidence type="ECO:0000313" key="4">
    <source>
        <dbReference type="Proteomes" id="UP000663870"/>
    </source>
</evidence>
<dbReference type="InterPro" id="IPR011009">
    <property type="entry name" value="Kinase-like_dom_sf"/>
</dbReference>
<dbReference type="Proteomes" id="UP000663870">
    <property type="component" value="Unassembled WGS sequence"/>
</dbReference>
<protein>
    <recommendedName>
        <fullName evidence="1">Protein kinase domain-containing protein</fullName>
    </recommendedName>
</protein>
<reference evidence="3" key="1">
    <citation type="submission" date="2021-02" db="EMBL/GenBank/DDBJ databases">
        <authorList>
            <person name="Nowell W R."/>
        </authorList>
    </citation>
    <scope>NUCLEOTIDE SEQUENCE</scope>
</reference>
<dbReference type="SUPFAM" id="SSF56112">
    <property type="entry name" value="Protein kinase-like (PK-like)"/>
    <property type="match status" value="1"/>
</dbReference>
<name>A0A816DZG5_9BILA</name>